<gene>
    <name evidence="2" type="ORF">DEO72_LG6g73</name>
    <name evidence="3" type="ORF">DEO72_LG6g79</name>
</gene>
<dbReference type="GO" id="GO:0005524">
    <property type="term" value="F:ATP binding"/>
    <property type="evidence" value="ECO:0007669"/>
    <property type="project" value="UniProtKB-KW"/>
</dbReference>
<feature type="transmembrane region" description="Helical" evidence="1">
    <location>
        <begin position="6"/>
        <end position="24"/>
    </location>
</feature>
<evidence type="ECO:0000313" key="4">
    <source>
        <dbReference type="Proteomes" id="UP000501690"/>
    </source>
</evidence>
<dbReference type="EMBL" id="CP039350">
    <property type="protein sequence ID" value="QCD95387.1"/>
    <property type="molecule type" value="Genomic_DNA"/>
</dbReference>
<organism evidence="3 4">
    <name type="scientific">Vigna unguiculata</name>
    <name type="common">Cowpea</name>
    <dbReference type="NCBI Taxonomy" id="3917"/>
    <lineage>
        <taxon>Eukaryota</taxon>
        <taxon>Viridiplantae</taxon>
        <taxon>Streptophyta</taxon>
        <taxon>Embryophyta</taxon>
        <taxon>Tracheophyta</taxon>
        <taxon>Spermatophyta</taxon>
        <taxon>Magnoliopsida</taxon>
        <taxon>eudicotyledons</taxon>
        <taxon>Gunneridae</taxon>
        <taxon>Pentapetalae</taxon>
        <taxon>rosids</taxon>
        <taxon>fabids</taxon>
        <taxon>Fabales</taxon>
        <taxon>Fabaceae</taxon>
        <taxon>Papilionoideae</taxon>
        <taxon>50 kb inversion clade</taxon>
        <taxon>NPAAA clade</taxon>
        <taxon>indigoferoid/millettioid clade</taxon>
        <taxon>Phaseoleae</taxon>
        <taxon>Vigna</taxon>
    </lineage>
</organism>
<evidence type="ECO:0000313" key="3">
    <source>
        <dbReference type="EMBL" id="QCD95387.1"/>
    </source>
</evidence>
<keyword evidence="1" id="KW-0472">Membrane</keyword>
<dbReference type="GO" id="GO:0006508">
    <property type="term" value="P:proteolysis"/>
    <property type="evidence" value="ECO:0007669"/>
    <property type="project" value="UniProtKB-KW"/>
</dbReference>
<evidence type="ECO:0000256" key="1">
    <source>
        <dbReference type="SAM" id="Phobius"/>
    </source>
</evidence>
<dbReference type="EMBL" id="CP039350">
    <property type="protein sequence ID" value="QCD95381.1"/>
    <property type="molecule type" value="Genomic_DNA"/>
</dbReference>
<dbReference type="GO" id="GO:0008233">
    <property type="term" value="F:peptidase activity"/>
    <property type="evidence" value="ECO:0007669"/>
    <property type="project" value="UniProtKB-KW"/>
</dbReference>
<keyword evidence="3" id="KW-0645">Protease</keyword>
<keyword evidence="4" id="KW-1185">Reference proteome</keyword>
<protein>
    <submittedName>
        <fullName evidence="3">ATP-dependent Clp protease ATP-binding subunit ClpC</fullName>
    </submittedName>
</protein>
<proteinExistence type="predicted"/>
<keyword evidence="1" id="KW-1133">Transmembrane helix</keyword>
<dbReference type="Proteomes" id="UP000501690">
    <property type="component" value="Linkage Group LG6"/>
</dbReference>
<keyword evidence="3" id="KW-0378">Hydrolase</keyword>
<sequence>MLLKIWVLIQIIFVLSHYCIHWMLHVIRMVIRMVGEGADSVGATVGPGSGNNNKMPTLEEYDTNLTKLAEEVIANS</sequence>
<reference evidence="3 4" key="1">
    <citation type="submission" date="2019-04" db="EMBL/GenBank/DDBJ databases">
        <title>An improved genome assembly and genetic linkage map for asparagus bean, Vigna unguiculata ssp. sesquipedialis.</title>
        <authorList>
            <person name="Xia Q."/>
            <person name="Zhang R."/>
            <person name="Dong Y."/>
        </authorList>
    </citation>
    <scope>NUCLEOTIDE SEQUENCE [LARGE SCALE GENOMIC DNA]</scope>
    <source>
        <tissue evidence="3">Leaf</tissue>
    </source>
</reference>
<keyword evidence="3" id="KW-0067">ATP-binding</keyword>
<accession>A0A4D6M3F8</accession>
<keyword evidence="3" id="KW-0547">Nucleotide-binding</keyword>
<evidence type="ECO:0000313" key="2">
    <source>
        <dbReference type="EMBL" id="QCD95381.1"/>
    </source>
</evidence>
<keyword evidence="1" id="KW-0812">Transmembrane</keyword>
<name>A0A4D6M3F8_VIGUN</name>
<dbReference type="AlphaFoldDB" id="A0A4D6M3F8"/>